<name>A0A1M6SBC7_XYLRU</name>
<evidence type="ECO:0000313" key="2">
    <source>
        <dbReference type="Proteomes" id="UP000184130"/>
    </source>
</evidence>
<dbReference type="AlphaFoldDB" id="A0A1M6SBC7"/>
<organism evidence="1 2">
    <name type="scientific">Xylanibacter ruminicola</name>
    <name type="common">Prevotella ruminicola</name>
    <dbReference type="NCBI Taxonomy" id="839"/>
    <lineage>
        <taxon>Bacteria</taxon>
        <taxon>Pseudomonadati</taxon>
        <taxon>Bacteroidota</taxon>
        <taxon>Bacteroidia</taxon>
        <taxon>Bacteroidales</taxon>
        <taxon>Prevotellaceae</taxon>
        <taxon>Xylanibacter</taxon>
    </lineage>
</organism>
<dbReference type="EMBL" id="FRBD01000003">
    <property type="protein sequence ID" value="SHK42064.1"/>
    <property type="molecule type" value="Genomic_DNA"/>
</dbReference>
<sequence length="188" mass="21200">MDTTSISETSSIISFAADYEIACITASYGDLGGKENKERNRELSASLLYRGYGITRIKNNCIEDFGRIISLELKENTYFVVNLKHATDFYQTLFKISEHYNQDSFLYMPEEGSTAYVIGTSYTGWPGYGVKLPVGKLQICVDKKYLLKKQSTKDLVDVLNLDTFKSHTLYGKLAIAVICKPLDDALRK</sequence>
<accession>A0A1M6SBC7</accession>
<evidence type="ECO:0000313" key="1">
    <source>
        <dbReference type="EMBL" id="SHK42064.1"/>
    </source>
</evidence>
<proteinExistence type="predicted"/>
<dbReference type="Proteomes" id="UP000184130">
    <property type="component" value="Unassembled WGS sequence"/>
</dbReference>
<gene>
    <name evidence="1" type="ORF">SAMN05216463_10390</name>
</gene>
<dbReference type="RefSeq" id="WP_073204897.1">
    <property type="nucleotide sequence ID" value="NZ_FRBD01000003.1"/>
</dbReference>
<reference evidence="1 2" key="1">
    <citation type="submission" date="2016-11" db="EMBL/GenBank/DDBJ databases">
        <authorList>
            <person name="Jaros S."/>
            <person name="Januszkiewicz K."/>
            <person name="Wedrychowicz H."/>
        </authorList>
    </citation>
    <scope>NUCLEOTIDE SEQUENCE [LARGE SCALE GENOMIC DNA]</scope>
    <source>
        <strain evidence="1 2">KHT3</strain>
    </source>
</reference>
<protein>
    <submittedName>
        <fullName evidence="1">Uncharacterized protein</fullName>
    </submittedName>
</protein>